<evidence type="ECO:0000259" key="4">
    <source>
        <dbReference type="Pfam" id="PF07743"/>
    </source>
</evidence>
<gene>
    <name evidence="3 5" type="primary">hscB</name>
    <name evidence="5" type="ORF">HHL15_06520</name>
</gene>
<dbReference type="SUPFAM" id="SSF47144">
    <property type="entry name" value="HSC20 (HSCB), C-terminal oligomerisation domain"/>
    <property type="match status" value="1"/>
</dbReference>
<accession>A0A848FZP5</accession>
<keyword evidence="2 3" id="KW-0143">Chaperone</keyword>
<dbReference type="GO" id="GO:0044571">
    <property type="term" value="P:[2Fe-2S] cluster assembly"/>
    <property type="evidence" value="ECO:0007669"/>
    <property type="project" value="InterPro"/>
</dbReference>
<dbReference type="GO" id="GO:0001671">
    <property type="term" value="F:ATPase activator activity"/>
    <property type="evidence" value="ECO:0007669"/>
    <property type="project" value="InterPro"/>
</dbReference>
<organism evidence="5 6">
    <name type="scientific">Zoogloea dura</name>
    <dbReference type="NCBI Taxonomy" id="2728840"/>
    <lineage>
        <taxon>Bacteria</taxon>
        <taxon>Pseudomonadati</taxon>
        <taxon>Pseudomonadota</taxon>
        <taxon>Betaproteobacteria</taxon>
        <taxon>Rhodocyclales</taxon>
        <taxon>Zoogloeaceae</taxon>
        <taxon>Zoogloea</taxon>
    </lineage>
</organism>
<dbReference type="GO" id="GO:1990230">
    <property type="term" value="C:iron-sulfur cluster transfer complex"/>
    <property type="evidence" value="ECO:0007669"/>
    <property type="project" value="TreeGrafter"/>
</dbReference>
<dbReference type="EMBL" id="JABBGA010000004">
    <property type="protein sequence ID" value="NML25388.1"/>
    <property type="molecule type" value="Genomic_DNA"/>
</dbReference>
<dbReference type="Gene3D" id="1.20.1280.20">
    <property type="entry name" value="HscB, C-terminal domain"/>
    <property type="match status" value="1"/>
</dbReference>
<protein>
    <recommendedName>
        <fullName evidence="3">Co-chaperone protein HscB homolog</fullName>
    </recommendedName>
</protein>
<name>A0A848FZP5_9RHOO</name>
<dbReference type="GO" id="GO:0006457">
    <property type="term" value="P:protein folding"/>
    <property type="evidence" value="ECO:0007669"/>
    <property type="project" value="UniProtKB-UniRule"/>
</dbReference>
<dbReference type="SUPFAM" id="SSF46565">
    <property type="entry name" value="Chaperone J-domain"/>
    <property type="match status" value="1"/>
</dbReference>
<evidence type="ECO:0000256" key="2">
    <source>
        <dbReference type="ARBA" id="ARBA00023186"/>
    </source>
</evidence>
<dbReference type="Proteomes" id="UP000580043">
    <property type="component" value="Unassembled WGS sequence"/>
</dbReference>
<comment type="function">
    <text evidence="3">Co-chaperone involved in the maturation of iron-sulfur cluster-containing proteins. Seems to help targeting proteins to be folded toward HscA.</text>
</comment>
<evidence type="ECO:0000256" key="1">
    <source>
        <dbReference type="ARBA" id="ARBA00010476"/>
    </source>
</evidence>
<evidence type="ECO:0000313" key="6">
    <source>
        <dbReference type="Proteomes" id="UP000580043"/>
    </source>
</evidence>
<dbReference type="NCBIfam" id="NF002935">
    <property type="entry name" value="PRK03578.1"/>
    <property type="match status" value="1"/>
</dbReference>
<dbReference type="PANTHER" id="PTHR14021">
    <property type="entry name" value="IRON-SULFUR CLUSTER CO-CHAPERONE PROTEIN HSCB"/>
    <property type="match status" value="1"/>
</dbReference>
<dbReference type="InterPro" id="IPR036386">
    <property type="entry name" value="HscB_C_sf"/>
</dbReference>
<evidence type="ECO:0000256" key="3">
    <source>
        <dbReference type="HAMAP-Rule" id="MF_00682"/>
    </source>
</evidence>
<dbReference type="RefSeq" id="WP_169145033.1">
    <property type="nucleotide sequence ID" value="NZ_JABBGA010000004.1"/>
</dbReference>
<dbReference type="InterPro" id="IPR036869">
    <property type="entry name" value="J_dom_sf"/>
</dbReference>
<dbReference type="NCBIfam" id="TIGR00714">
    <property type="entry name" value="hscB"/>
    <property type="match status" value="1"/>
</dbReference>
<dbReference type="GO" id="GO:0051259">
    <property type="term" value="P:protein complex oligomerization"/>
    <property type="evidence" value="ECO:0007669"/>
    <property type="project" value="InterPro"/>
</dbReference>
<dbReference type="PANTHER" id="PTHR14021:SF15">
    <property type="entry name" value="IRON-SULFUR CLUSTER CO-CHAPERONE PROTEIN HSCB"/>
    <property type="match status" value="1"/>
</dbReference>
<dbReference type="InterPro" id="IPR009073">
    <property type="entry name" value="HscB_oligo_C"/>
</dbReference>
<comment type="subunit">
    <text evidence="3">Interacts with HscA and stimulates its ATPase activity.</text>
</comment>
<proteinExistence type="inferred from homology"/>
<comment type="caution">
    <text evidence="5">The sequence shown here is derived from an EMBL/GenBank/DDBJ whole genome shotgun (WGS) entry which is preliminary data.</text>
</comment>
<dbReference type="GO" id="GO:0051087">
    <property type="term" value="F:protein-folding chaperone binding"/>
    <property type="evidence" value="ECO:0007669"/>
    <property type="project" value="InterPro"/>
</dbReference>
<dbReference type="InterPro" id="IPR004640">
    <property type="entry name" value="HscB"/>
</dbReference>
<keyword evidence="6" id="KW-1185">Reference proteome</keyword>
<dbReference type="Pfam" id="PF07743">
    <property type="entry name" value="HSCB_C"/>
    <property type="match status" value="1"/>
</dbReference>
<comment type="similarity">
    <text evidence="1 3">Belongs to the HscB family.</text>
</comment>
<reference evidence="5 6" key="1">
    <citation type="submission" date="2020-04" db="EMBL/GenBank/DDBJ databases">
        <title>Zoogloea sp. G-4-1-14 isolated from soil.</title>
        <authorList>
            <person name="Dahal R.H."/>
        </authorList>
    </citation>
    <scope>NUCLEOTIDE SEQUENCE [LARGE SCALE GENOMIC DNA]</scope>
    <source>
        <strain evidence="5 6">G-4-1-14</strain>
    </source>
</reference>
<evidence type="ECO:0000313" key="5">
    <source>
        <dbReference type="EMBL" id="NML25388.1"/>
    </source>
</evidence>
<dbReference type="Gene3D" id="1.10.287.110">
    <property type="entry name" value="DnaJ domain"/>
    <property type="match status" value="1"/>
</dbReference>
<dbReference type="HAMAP" id="MF_00682">
    <property type="entry name" value="HscB"/>
    <property type="match status" value="1"/>
</dbReference>
<sequence length="176" mass="20149">MLDLKQDYFALFGLPVSFAIDMTRLEQAYLDIQARVHPDRFAHMPDTDKRLSMQWATHANEAFRTLKTPLARGQYLLEMQGVDPAFETNTAMSPDFLMEQMEWREALGEAREAADEDTLEELAQRLRASSRDLIARLAVALDEHKDLAVAADTVRRLKFLEKLQHEINDALTALES</sequence>
<dbReference type="AlphaFoldDB" id="A0A848FZP5"/>
<feature type="domain" description="Co-chaperone HscB C-terminal oligomerisation" evidence="4">
    <location>
        <begin position="92"/>
        <end position="168"/>
    </location>
</feature>